<reference evidence="1 2" key="1">
    <citation type="submission" date="2022-06" db="EMBL/GenBank/DDBJ databases">
        <title>Isolation of gut microbiota from human fecal samples.</title>
        <authorList>
            <person name="Pamer E.G."/>
            <person name="Barat B."/>
            <person name="Waligurski E."/>
            <person name="Medina S."/>
            <person name="Paddock L."/>
            <person name="Mostad J."/>
        </authorList>
    </citation>
    <scope>NUCLEOTIDE SEQUENCE [LARGE SCALE GENOMIC DNA]</scope>
    <source>
        <strain evidence="1 2">DFI.9.73</strain>
    </source>
</reference>
<proteinExistence type="predicted"/>
<accession>A0ABT1S022</accession>
<dbReference type="Proteomes" id="UP001524473">
    <property type="component" value="Unassembled WGS sequence"/>
</dbReference>
<dbReference type="Gene3D" id="1.10.287.1080">
    <property type="entry name" value="MazG-like"/>
    <property type="match status" value="1"/>
</dbReference>
<evidence type="ECO:0000313" key="1">
    <source>
        <dbReference type="EMBL" id="MCQ4840281.1"/>
    </source>
</evidence>
<evidence type="ECO:0000313" key="2">
    <source>
        <dbReference type="Proteomes" id="UP001524473"/>
    </source>
</evidence>
<comment type="caution">
    <text evidence="1">The sequence shown here is derived from an EMBL/GenBank/DDBJ whole genome shotgun (WGS) entry which is preliminary data.</text>
</comment>
<gene>
    <name evidence="1" type="ORF">NE695_10205</name>
</gene>
<dbReference type="SUPFAM" id="SSF101386">
    <property type="entry name" value="all-alpha NTP pyrophosphatases"/>
    <property type="match status" value="1"/>
</dbReference>
<dbReference type="RefSeq" id="WP_066863019.1">
    <property type="nucleotide sequence ID" value="NZ_CABKVV010000013.1"/>
</dbReference>
<keyword evidence="2" id="KW-1185">Reference proteome</keyword>
<dbReference type="EMBL" id="JANFZH010000021">
    <property type="protein sequence ID" value="MCQ4840281.1"/>
    <property type="molecule type" value="Genomic_DNA"/>
</dbReference>
<name>A0ABT1S022_9FIRM</name>
<dbReference type="GeneID" id="90532102"/>
<organism evidence="1 2">
    <name type="scientific">Neglectibacter timonensis</name>
    <dbReference type="NCBI Taxonomy" id="1776382"/>
    <lineage>
        <taxon>Bacteria</taxon>
        <taxon>Bacillati</taxon>
        <taxon>Bacillota</taxon>
        <taxon>Clostridia</taxon>
        <taxon>Eubacteriales</taxon>
        <taxon>Oscillospiraceae</taxon>
        <taxon>Neglectibacter</taxon>
    </lineage>
</organism>
<sequence length="117" mass="13835">MAGLDLGTMMELQDELQEKYKGKWEPIQPDRSYFKLLWMIEEIGEVVALLKKRGETAVMEDPVIRAHFLEEMSDVLMYYVDTLECLHVTPEEFSEAYLKKHDRNMGRDFVKEHSSYL</sequence>
<protein>
    <submittedName>
        <fullName evidence="1">Nucleotide pyrophosphohydrolase</fullName>
    </submittedName>
</protein>